<dbReference type="Proteomes" id="UP000192582">
    <property type="component" value="Unassembled WGS sequence"/>
</dbReference>
<feature type="signal peptide" evidence="2">
    <location>
        <begin position="1"/>
        <end position="26"/>
    </location>
</feature>
<accession>A0A1W1UFG3</accession>
<reference evidence="3 4" key="1">
    <citation type="submission" date="2017-04" db="EMBL/GenBank/DDBJ databases">
        <authorList>
            <person name="Afonso C.L."/>
            <person name="Miller P.J."/>
            <person name="Scott M.A."/>
            <person name="Spackman E."/>
            <person name="Goraichik I."/>
            <person name="Dimitrov K.M."/>
            <person name="Suarez D.L."/>
            <person name="Swayne D.E."/>
        </authorList>
    </citation>
    <scope>NUCLEOTIDE SEQUENCE [LARGE SCALE GENOMIC DNA]</scope>
    <source>
        <strain evidence="3 4">KR-140</strain>
    </source>
</reference>
<feature type="compositionally biased region" description="Gly residues" evidence="1">
    <location>
        <begin position="191"/>
        <end position="211"/>
    </location>
</feature>
<keyword evidence="4" id="KW-1185">Reference proteome</keyword>
<feature type="region of interest" description="Disordered" evidence="1">
    <location>
        <begin position="30"/>
        <end position="117"/>
    </location>
</feature>
<evidence type="ECO:0000256" key="2">
    <source>
        <dbReference type="SAM" id="SignalP"/>
    </source>
</evidence>
<dbReference type="STRING" id="695939.SAMN00790413_05330"/>
<organism evidence="3 4">
    <name type="scientific">Deinococcus hopiensis KR-140</name>
    <dbReference type="NCBI Taxonomy" id="695939"/>
    <lineage>
        <taxon>Bacteria</taxon>
        <taxon>Thermotogati</taxon>
        <taxon>Deinococcota</taxon>
        <taxon>Deinococci</taxon>
        <taxon>Deinococcales</taxon>
        <taxon>Deinococcaceae</taxon>
        <taxon>Deinococcus</taxon>
    </lineage>
</organism>
<gene>
    <name evidence="3" type="ORF">SAMN00790413_05330</name>
</gene>
<feature type="compositionally biased region" description="Low complexity" evidence="1">
    <location>
        <begin position="36"/>
        <end position="59"/>
    </location>
</feature>
<sequence length="276" mass="27554">MQNKKNVLTPLILATLFTSVTGTAFAATTKANAPTQAQRVAPAQAGRRAQGAQNQAGQQRPERQAMQVAYYSGDPLKGGQRLSTKTVTAPADGPQGGRQEGAQQGANPLAQNAPKGATHAVITTPFGRRVVNLSSSQNAPHRGDAEPGGLGQGDPGGRGQDGNGGGRNAGPQNGGARDGGRNGQVAPDGQRNGGGMDGGTRGPGGPDGGAGRGASAVTYYAGDPLAGGKAIRTVQLGQADGRNTALPQAPQGAKFAVFGRGGEQVIVDLMAAPQGR</sequence>
<dbReference type="EMBL" id="FWWU01000004">
    <property type="protein sequence ID" value="SMB79773.1"/>
    <property type="molecule type" value="Genomic_DNA"/>
</dbReference>
<feature type="compositionally biased region" description="Gly residues" evidence="1">
    <location>
        <begin position="146"/>
        <end position="177"/>
    </location>
</feature>
<evidence type="ECO:0008006" key="5">
    <source>
        <dbReference type="Google" id="ProtNLM"/>
    </source>
</evidence>
<feature type="region of interest" description="Disordered" evidence="1">
    <location>
        <begin position="135"/>
        <end position="211"/>
    </location>
</feature>
<dbReference type="AlphaFoldDB" id="A0A1W1UFG3"/>
<evidence type="ECO:0000313" key="3">
    <source>
        <dbReference type="EMBL" id="SMB79773.1"/>
    </source>
</evidence>
<protein>
    <recommendedName>
        <fullName evidence="5">Secreted protein</fullName>
    </recommendedName>
</protein>
<evidence type="ECO:0000256" key="1">
    <source>
        <dbReference type="SAM" id="MobiDB-lite"/>
    </source>
</evidence>
<keyword evidence="2" id="KW-0732">Signal</keyword>
<name>A0A1W1UFG3_9DEIO</name>
<feature type="chain" id="PRO_5012258292" description="Secreted protein" evidence="2">
    <location>
        <begin position="27"/>
        <end position="276"/>
    </location>
</feature>
<proteinExistence type="predicted"/>
<dbReference type="RefSeq" id="WP_084045569.1">
    <property type="nucleotide sequence ID" value="NZ_FWWU01000004.1"/>
</dbReference>
<evidence type="ECO:0000313" key="4">
    <source>
        <dbReference type="Proteomes" id="UP000192582"/>
    </source>
</evidence>